<dbReference type="NCBIfam" id="TIGR01070">
    <property type="entry name" value="mutS1"/>
    <property type="match status" value="1"/>
</dbReference>
<dbReference type="Pfam" id="PF05190">
    <property type="entry name" value="MutS_IV"/>
    <property type="match status" value="1"/>
</dbReference>
<dbReference type="SUPFAM" id="SSF55271">
    <property type="entry name" value="DNA repair protein MutS, domain I"/>
    <property type="match status" value="1"/>
</dbReference>
<dbReference type="Gene3D" id="3.40.1170.10">
    <property type="entry name" value="DNA repair protein MutS, domain I"/>
    <property type="match status" value="1"/>
</dbReference>
<dbReference type="GO" id="GO:0005524">
    <property type="term" value="F:ATP binding"/>
    <property type="evidence" value="ECO:0007669"/>
    <property type="project" value="UniProtKB-UniRule"/>
</dbReference>
<dbReference type="FunFam" id="3.40.50.300:FF:000896">
    <property type="entry name" value="DNA mismatch repair protein MutS"/>
    <property type="match status" value="1"/>
</dbReference>
<evidence type="ECO:0000256" key="5">
    <source>
        <dbReference type="ARBA" id="ARBA00022840"/>
    </source>
</evidence>
<dbReference type="SUPFAM" id="SSF52540">
    <property type="entry name" value="P-loop containing nucleoside triphosphate hydrolases"/>
    <property type="match status" value="1"/>
</dbReference>
<dbReference type="Gene3D" id="3.30.420.110">
    <property type="entry name" value="MutS, connector domain"/>
    <property type="match status" value="1"/>
</dbReference>
<dbReference type="InterPro" id="IPR005748">
    <property type="entry name" value="DNA_mismatch_repair_MutS"/>
</dbReference>
<dbReference type="GO" id="GO:0140664">
    <property type="term" value="F:ATP-dependent DNA damage sensor activity"/>
    <property type="evidence" value="ECO:0007669"/>
    <property type="project" value="InterPro"/>
</dbReference>
<dbReference type="InterPro" id="IPR036678">
    <property type="entry name" value="MutS_con_dom_sf"/>
</dbReference>
<evidence type="ECO:0000259" key="10">
    <source>
        <dbReference type="PROSITE" id="PS00486"/>
    </source>
</evidence>
<proteinExistence type="inferred from homology"/>
<dbReference type="Gene3D" id="1.10.1420.10">
    <property type="match status" value="2"/>
</dbReference>
<dbReference type="PROSITE" id="PS00486">
    <property type="entry name" value="DNA_MISMATCH_REPAIR_2"/>
    <property type="match status" value="1"/>
</dbReference>
<evidence type="ECO:0000256" key="7">
    <source>
        <dbReference type="ARBA" id="ARBA00023204"/>
    </source>
</evidence>
<dbReference type="InterPro" id="IPR007861">
    <property type="entry name" value="DNA_mismatch_repair_MutS_clamp"/>
</dbReference>
<dbReference type="Gene3D" id="3.40.50.300">
    <property type="entry name" value="P-loop containing nucleotide triphosphate hydrolases"/>
    <property type="match status" value="1"/>
</dbReference>
<dbReference type="CDD" id="cd03284">
    <property type="entry name" value="ABC_MutS1"/>
    <property type="match status" value="1"/>
</dbReference>
<dbReference type="AlphaFoldDB" id="A0A3M8PA64"/>
<comment type="caution">
    <text evidence="11">The sequence shown here is derived from an EMBL/GenBank/DDBJ whole genome shotgun (WGS) entry which is preliminary data.</text>
</comment>
<dbReference type="Pfam" id="PF05192">
    <property type="entry name" value="MutS_III"/>
    <property type="match status" value="1"/>
</dbReference>
<feature type="domain" description="DNA mismatch repair proteins mutS family" evidence="10">
    <location>
        <begin position="674"/>
        <end position="690"/>
    </location>
</feature>
<dbReference type="GO" id="GO:0003684">
    <property type="term" value="F:damaged DNA binding"/>
    <property type="evidence" value="ECO:0007669"/>
    <property type="project" value="UniProtKB-UniRule"/>
</dbReference>
<keyword evidence="3 8" id="KW-0547">Nucleotide-binding</keyword>
<comment type="function">
    <text evidence="8">This protein is involved in the repair of mismatches in DNA. It is possible that it carries out the mismatch recognition step. This protein has a weak ATPase activity.</text>
</comment>
<dbReference type="PANTHER" id="PTHR11361:SF34">
    <property type="entry name" value="DNA MISMATCH REPAIR PROTEIN MSH1, MITOCHONDRIAL"/>
    <property type="match status" value="1"/>
</dbReference>
<keyword evidence="7 8" id="KW-0234">DNA repair</keyword>
<dbReference type="NCBIfam" id="NF003810">
    <property type="entry name" value="PRK05399.1"/>
    <property type="match status" value="1"/>
</dbReference>
<dbReference type="GO" id="GO:0005829">
    <property type="term" value="C:cytosol"/>
    <property type="evidence" value="ECO:0007669"/>
    <property type="project" value="TreeGrafter"/>
</dbReference>
<dbReference type="InterPro" id="IPR027417">
    <property type="entry name" value="P-loop_NTPase"/>
</dbReference>
<keyword evidence="5 8" id="KW-0067">ATP-binding</keyword>
<dbReference type="InterPro" id="IPR036187">
    <property type="entry name" value="DNA_mismatch_repair_MutS_sf"/>
</dbReference>
<dbReference type="Pfam" id="PF05188">
    <property type="entry name" value="MutS_II"/>
    <property type="match status" value="1"/>
</dbReference>
<gene>
    <name evidence="8 11" type="primary">mutS</name>
    <name evidence="11" type="ORF">EEX84_03855</name>
</gene>
<evidence type="ECO:0000256" key="3">
    <source>
        <dbReference type="ARBA" id="ARBA00022741"/>
    </source>
</evidence>
<dbReference type="InterPro" id="IPR017261">
    <property type="entry name" value="DNA_mismatch_repair_MutS/MSH"/>
</dbReference>
<evidence type="ECO:0000256" key="2">
    <source>
        <dbReference type="ARBA" id="ARBA00021982"/>
    </source>
</evidence>
<comment type="similarity">
    <text evidence="1 8 9">Belongs to the DNA mismatch repair MutS family.</text>
</comment>
<dbReference type="SMART" id="SM00533">
    <property type="entry name" value="MUTSd"/>
    <property type="match status" value="1"/>
</dbReference>
<dbReference type="HAMAP" id="MF_00096">
    <property type="entry name" value="MutS"/>
    <property type="match status" value="1"/>
</dbReference>
<evidence type="ECO:0000256" key="1">
    <source>
        <dbReference type="ARBA" id="ARBA00006271"/>
    </source>
</evidence>
<evidence type="ECO:0000256" key="8">
    <source>
        <dbReference type="HAMAP-Rule" id="MF_00096"/>
    </source>
</evidence>
<dbReference type="RefSeq" id="WP_123164266.1">
    <property type="nucleotide sequence ID" value="NZ_RIAX01000002.1"/>
</dbReference>
<evidence type="ECO:0000256" key="6">
    <source>
        <dbReference type="ARBA" id="ARBA00023125"/>
    </source>
</evidence>
<sequence length="841" mass="94989">MAPTPMIQQYLQVKSDYQDAFLFFRLGDFYEMFYEDALKASQLLEITLTSRGGNGDERIPMCGVPHHAAQNYIDQLIMKGNKVAICEQVEDPKMTKGVVKREVVRLITPGTHTEGKSIDSKSNHFLAAAEQLDDGFALSYVDISTGEASSTYIAGAEKSLLQELQSLNIKELVVSEQLYLLLNETAQDLVLSIEPMDFAFDENETLLAECPEELKMSGQRLLAYIARTQKQSLHHIQAFSYNENGQLLTIDFHSKRNLELLESIRGGETKGTLLWLLDETVTAMGSRKLKQWLHQPLANKWMIEKRQHMVEALIDQYFVRADLQDLLKEVYDLERLSGRIAFGSASGRDLAQLRSSLEKVPSIIEGLSSAGNGTLETFSSKLDRCGEVCSLLEAISDNPPLSSKEGGVIRDGYHEQLDEYRYASRNGKDWIAQLEQQERQKTGIKSLKIGYNRIFGYYIEVSKANMHLADLDRYERKQTLANAERYITPELKEKEALILTAEEQSLTLEYELFVEIREQVKQYINRIQKLASTLSELDVLMSFSNVAEKYRFVKPDFNDSTEIAIIEGRHPVVEKMLNKQHYVPNDCVLTDEHNMLLITGPNMSGKSTYMRQVALTIVLAQIGSYVPAESANLPIVDQIFTRIGAADDLVSGQSTFMVEMLESQYAITHATERSLLLFDEIGRGTSTYDGMALAQSMIEYIHEHIGANTLFSTHYHELTTLEQSLNKLSNVHVAAMEQSGKVVFLHKVKKGPADKSYGVHVAELANLPQPILSRARELLKTFEKNKKQPSNQVEQLSFFDSRDSGQDEVLQAISEARVSEMTPLQALQMINDLQNKLTDRE</sequence>
<dbReference type="SUPFAM" id="SSF53150">
    <property type="entry name" value="DNA repair protein MutS, domain II"/>
    <property type="match status" value="1"/>
</dbReference>
<protein>
    <recommendedName>
        <fullName evidence="2 8">DNA mismatch repair protein MutS</fullName>
    </recommendedName>
</protein>
<dbReference type="PIRSF" id="PIRSF037677">
    <property type="entry name" value="DNA_mis_repair_Msh6"/>
    <property type="match status" value="1"/>
</dbReference>
<accession>A0A3M8PA64</accession>
<keyword evidence="6 8" id="KW-0238">DNA-binding</keyword>
<dbReference type="SUPFAM" id="SSF48334">
    <property type="entry name" value="DNA repair protein MutS, domain III"/>
    <property type="match status" value="1"/>
</dbReference>
<evidence type="ECO:0000313" key="11">
    <source>
        <dbReference type="EMBL" id="RNF40567.1"/>
    </source>
</evidence>
<dbReference type="InterPro" id="IPR045076">
    <property type="entry name" value="MutS"/>
</dbReference>
<dbReference type="SMART" id="SM00534">
    <property type="entry name" value="MUTSac"/>
    <property type="match status" value="1"/>
</dbReference>
<organism evidence="11 12">
    <name type="scientific">Planococcus salinus</name>
    <dbReference type="NCBI Taxonomy" id="1848460"/>
    <lineage>
        <taxon>Bacteria</taxon>
        <taxon>Bacillati</taxon>
        <taxon>Bacillota</taxon>
        <taxon>Bacilli</taxon>
        <taxon>Bacillales</taxon>
        <taxon>Caryophanaceae</taxon>
        <taxon>Planococcus</taxon>
    </lineage>
</organism>
<dbReference type="InterPro" id="IPR007695">
    <property type="entry name" value="DNA_mismatch_repair_MutS-lik_N"/>
</dbReference>
<keyword evidence="4 8" id="KW-0227">DNA damage</keyword>
<name>A0A3M8PA64_9BACL</name>
<evidence type="ECO:0000256" key="4">
    <source>
        <dbReference type="ARBA" id="ARBA00022763"/>
    </source>
</evidence>
<reference evidence="11 12" key="1">
    <citation type="journal article" date="2018" name="Int. J. Syst. Evol. Microbiol.">
        <title>Planococcus salinus sp. nov., a moderately halophilic bacterium isolated from a saline-alkali soil.</title>
        <authorList>
            <person name="Gan L."/>
        </authorList>
    </citation>
    <scope>NUCLEOTIDE SEQUENCE [LARGE SCALE GENOMIC DNA]</scope>
    <source>
        <strain evidence="11 12">LCB217</strain>
    </source>
</reference>
<evidence type="ECO:0000256" key="9">
    <source>
        <dbReference type="RuleBase" id="RU003756"/>
    </source>
</evidence>
<dbReference type="InterPro" id="IPR000432">
    <property type="entry name" value="DNA_mismatch_repair_MutS_C"/>
</dbReference>
<dbReference type="GO" id="GO:0006298">
    <property type="term" value="P:mismatch repair"/>
    <property type="evidence" value="ECO:0007669"/>
    <property type="project" value="UniProtKB-UniRule"/>
</dbReference>
<dbReference type="Pfam" id="PF00488">
    <property type="entry name" value="MutS_V"/>
    <property type="match status" value="1"/>
</dbReference>
<dbReference type="PANTHER" id="PTHR11361">
    <property type="entry name" value="DNA MISMATCH REPAIR PROTEIN MUTS FAMILY MEMBER"/>
    <property type="match status" value="1"/>
</dbReference>
<dbReference type="FunFam" id="3.40.1170.10:FF:000001">
    <property type="entry name" value="DNA mismatch repair protein MutS"/>
    <property type="match status" value="1"/>
</dbReference>
<dbReference type="FunFam" id="1.10.1420.10:FF:000007">
    <property type="entry name" value="DNA mismatch repair protein MutS"/>
    <property type="match status" value="1"/>
</dbReference>
<dbReference type="EMBL" id="RIAX01000002">
    <property type="protein sequence ID" value="RNF40567.1"/>
    <property type="molecule type" value="Genomic_DNA"/>
</dbReference>
<dbReference type="Proteomes" id="UP000275473">
    <property type="component" value="Unassembled WGS sequence"/>
</dbReference>
<dbReference type="GO" id="GO:0030983">
    <property type="term" value="F:mismatched DNA binding"/>
    <property type="evidence" value="ECO:0007669"/>
    <property type="project" value="InterPro"/>
</dbReference>
<dbReference type="InterPro" id="IPR007860">
    <property type="entry name" value="DNA_mmatch_repair_MutS_con_dom"/>
</dbReference>
<dbReference type="Pfam" id="PF01624">
    <property type="entry name" value="MutS_I"/>
    <property type="match status" value="1"/>
</dbReference>
<dbReference type="InterPro" id="IPR016151">
    <property type="entry name" value="DNA_mismatch_repair_MutS_N"/>
</dbReference>
<evidence type="ECO:0000313" key="12">
    <source>
        <dbReference type="Proteomes" id="UP000275473"/>
    </source>
</evidence>
<keyword evidence="12" id="KW-1185">Reference proteome</keyword>
<feature type="binding site" evidence="8">
    <location>
        <begin position="600"/>
        <end position="607"/>
    </location>
    <ligand>
        <name>ATP</name>
        <dbReference type="ChEBI" id="CHEBI:30616"/>
    </ligand>
</feature>
<dbReference type="InterPro" id="IPR007696">
    <property type="entry name" value="DNA_mismatch_repair_MutS_core"/>
</dbReference>
<dbReference type="OrthoDB" id="9802448at2"/>